<dbReference type="GO" id="GO:0005737">
    <property type="term" value="C:cytoplasm"/>
    <property type="evidence" value="ECO:0007669"/>
    <property type="project" value="TreeGrafter"/>
</dbReference>
<reference evidence="2" key="1">
    <citation type="submission" date="2021-02" db="EMBL/GenBank/DDBJ databases">
        <title>First Annotated Genome of the Yellow-green Alga Tribonema minus.</title>
        <authorList>
            <person name="Mahan K.M."/>
        </authorList>
    </citation>
    <scope>NUCLEOTIDE SEQUENCE</scope>
    <source>
        <strain evidence="2">UTEX B ZZ1240</strain>
    </source>
</reference>
<feature type="non-terminal residue" evidence="2">
    <location>
        <position position="1"/>
    </location>
</feature>
<dbReference type="PROSITE" id="PS50011">
    <property type="entry name" value="PROTEIN_KINASE_DOM"/>
    <property type="match status" value="1"/>
</dbReference>
<dbReference type="Pfam" id="PF07714">
    <property type="entry name" value="PK_Tyr_Ser-Thr"/>
    <property type="match status" value="1"/>
</dbReference>
<dbReference type="PANTHER" id="PTHR23257">
    <property type="entry name" value="SERINE-THREONINE PROTEIN KINASE"/>
    <property type="match status" value="1"/>
</dbReference>
<keyword evidence="2" id="KW-0418">Kinase</keyword>
<dbReference type="GO" id="GO:0004672">
    <property type="term" value="F:protein kinase activity"/>
    <property type="evidence" value="ECO:0007669"/>
    <property type="project" value="InterPro"/>
</dbReference>
<dbReference type="InterPro" id="IPR050167">
    <property type="entry name" value="Ser_Thr_protein_kinase"/>
</dbReference>
<dbReference type="InterPro" id="IPR000719">
    <property type="entry name" value="Prot_kinase_dom"/>
</dbReference>
<organism evidence="2 3">
    <name type="scientific">Tribonema minus</name>
    <dbReference type="NCBI Taxonomy" id="303371"/>
    <lineage>
        <taxon>Eukaryota</taxon>
        <taxon>Sar</taxon>
        <taxon>Stramenopiles</taxon>
        <taxon>Ochrophyta</taxon>
        <taxon>PX clade</taxon>
        <taxon>Xanthophyceae</taxon>
        <taxon>Tribonematales</taxon>
        <taxon>Tribonemataceae</taxon>
        <taxon>Tribonema</taxon>
    </lineage>
</organism>
<dbReference type="Proteomes" id="UP000664859">
    <property type="component" value="Unassembled WGS sequence"/>
</dbReference>
<dbReference type="GO" id="GO:0007165">
    <property type="term" value="P:signal transduction"/>
    <property type="evidence" value="ECO:0007669"/>
    <property type="project" value="TreeGrafter"/>
</dbReference>
<gene>
    <name evidence="2" type="ORF">JKP88DRAFT_139818</name>
</gene>
<dbReference type="GO" id="GO:0005524">
    <property type="term" value="F:ATP binding"/>
    <property type="evidence" value="ECO:0007669"/>
    <property type="project" value="InterPro"/>
</dbReference>
<keyword evidence="2" id="KW-0808">Transferase</keyword>
<feature type="domain" description="Protein kinase" evidence="1">
    <location>
        <begin position="1"/>
        <end position="144"/>
    </location>
</feature>
<protein>
    <submittedName>
        <fullName evidence="2">Kinase-like domain-containing protein</fullName>
    </submittedName>
</protein>
<keyword evidence="3" id="KW-1185">Reference proteome</keyword>
<dbReference type="AlphaFoldDB" id="A0A835YLW5"/>
<accession>A0A835YLW5</accession>
<proteinExistence type="predicted"/>
<dbReference type="InterPro" id="IPR001245">
    <property type="entry name" value="Ser-Thr/Tyr_kinase_cat_dom"/>
</dbReference>
<evidence type="ECO:0000313" key="2">
    <source>
        <dbReference type="EMBL" id="KAG5177901.1"/>
    </source>
</evidence>
<evidence type="ECO:0000313" key="3">
    <source>
        <dbReference type="Proteomes" id="UP000664859"/>
    </source>
</evidence>
<sequence length="144" mass="15661">SHNVLITEWGRAKLTDFGLSRITSAVSSFTGRSTLVGGTVAWMAPESFGKRQGSASMSAMSDLYSYGIVTWEVLAGIRGHAESTPWYGKSVVEVISAVTIHGERLPLHEGCVSNSNISKAAMHVDVMRRCWSAQPSERPTFEEL</sequence>
<dbReference type="SUPFAM" id="SSF56112">
    <property type="entry name" value="Protein kinase-like (PK-like)"/>
    <property type="match status" value="1"/>
</dbReference>
<feature type="non-terminal residue" evidence="2">
    <location>
        <position position="144"/>
    </location>
</feature>
<name>A0A835YLW5_9STRA</name>
<evidence type="ECO:0000259" key="1">
    <source>
        <dbReference type="PROSITE" id="PS50011"/>
    </source>
</evidence>
<dbReference type="Gene3D" id="1.10.510.10">
    <property type="entry name" value="Transferase(Phosphotransferase) domain 1"/>
    <property type="match status" value="1"/>
</dbReference>
<dbReference type="OrthoDB" id="192449at2759"/>
<comment type="caution">
    <text evidence="2">The sequence shown here is derived from an EMBL/GenBank/DDBJ whole genome shotgun (WGS) entry which is preliminary data.</text>
</comment>
<dbReference type="InterPro" id="IPR011009">
    <property type="entry name" value="Kinase-like_dom_sf"/>
</dbReference>
<dbReference type="EMBL" id="JAFCMP010000520">
    <property type="protein sequence ID" value="KAG5177901.1"/>
    <property type="molecule type" value="Genomic_DNA"/>
</dbReference>